<sequence length="202" mass="22431">MGAGHAVRQRGDQRRGSGSSHGRDRHRYPAHRGGGERSLAALHRAVVESRRTDAEMLAVLAWEPVGGEFAYRRAPLPPLLEDGRRLAEERLRSALDTALGWGWSERRLQARAVRGNPGRVLVLTADREDDLLVIGAGQRGLLRRALCRSTSRYCLANATCPVLAVPPSPLQRHLTAVHRRNTWRLPLPPRRPGEDAPRLPRG</sequence>
<comment type="caution">
    <text evidence="3">The sequence shown here is derived from an EMBL/GenBank/DDBJ whole genome shotgun (WGS) entry which is preliminary data.</text>
</comment>
<gene>
    <name evidence="3" type="ORF">FCI23_40850</name>
</gene>
<evidence type="ECO:0000313" key="4">
    <source>
        <dbReference type="Proteomes" id="UP000305778"/>
    </source>
</evidence>
<evidence type="ECO:0000313" key="3">
    <source>
        <dbReference type="EMBL" id="TKA01213.1"/>
    </source>
</evidence>
<dbReference type="AlphaFoldDB" id="A0A4U0RZM2"/>
<reference evidence="3 4" key="1">
    <citation type="submission" date="2019-04" db="EMBL/GenBank/DDBJ databases">
        <title>Streptomyces oryziradicis sp. nov., a novel actinomycete isolated from rhizosphere soil of rice (Oryza sativa L.).</title>
        <authorList>
            <person name="Li C."/>
        </authorList>
    </citation>
    <scope>NUCLEOTIDE SEQUENCE [LARGE SCALE GENOMIC DNA]</scope>
    <source>
        <strain evidence="3 4">NEAU-C40</strain>
    </source>
</reference>
<accession>A0A4U0RZM2</accession>
<organism evidence="3 4">
    <name type="scientific">Actinacidiphila oryziradicis</name>
    <dbReference type="NCBI Taxonomy" id="2571141"/>
    <lineage>
        <taxon>Bacteria</taxon>
        <taxon>Bacillati</taxon>
        <taxon>Actinomycetota</taxon>
        <taxon>Actinomycetes</taxon>
        <taxon>Kitasatosporales</taxon>
        <taxon>Streptomycetaceae</taxon>
        <taxon>Actinacidiphila</taxon>
    </lineage>
</organism>
<keyword evidence="4" id="KW-1185">Reference proteome</keyword>
<evidence type="ECO:0000256" key="1">
    <source>
        <dbReference type="SAM" id="MobiDB-lite"/>
    </source>
</evidence>
<dbReference type="InterPro" id="IPR006016">
    <property type="entry name" value="UspA"/>
</dbReference>
<dbReference type="EMBL" id="SUMC01000074">
    <property type="protein sequence ID" value="TKA01213.1"/>
    <property type="molecule type" value="Genomic_DNA"/>
</dbReference>
<feature type="domain" description="UspA" evidence="2">
    <location>
        <begin position="34"/>
        <end position="166"/>
    </location>
</feature>
<evidence type="ECO:0000259" key="2">
    <source>
        <dbReference type="Pfam" id="PF00582"/>
    </source>
</evidence>
<dbReference type="Gene3D" id="3.40.50.620">
    <property type="entry name" value="HUPs"/>
    <property type="match status" value="1"/>
</dbReference>
<dbReference type="OrthoDB" id="3472822at2"/>
<dbReference type="CDD" id="cd00293">
    <property type="entry name" value="USP-like"/>
    <property type="match status" value="1"/>
</dbReference>
<dbReference type="RefSeq" id="WP_136729188.1">
    <property type="nucleotide sequence ID" value="NZ_SUMC01000074.1"/>
</dbReference>
<dbReference type="Proteomes" id="UP000305778">
    <property type="component" value="Unassembled WGS sequence"/>
</dbReference>
<dbReference type="SUPFAM" id="SSF52402">
    <property type="entry name" value="Adenine nucleotide alpha hydrolases-like"/>
    <property type="match status" value="1"/>
</dbReference>
<name>A0A4U0RZM2_9ACTN</name>
<feature type="region of interest" description="Disordered" evidence="1">
    <location>
        <begin position="1"/>
        <end position="36"/>
    </location>
</feature>
<proteinExistence type="predicted"/>
<protein>
    <submittedName>
        <fullName evidence="3">Universal stress protein</fullName>
    </submittedName>
</protein>
<dbReference type="InterPro" id="IPR014729">
    <property type="entry name" value="Rossmann-like_a/b/a_fold"/>
</dbReference>
<dbReference type="Pfam" id="PF00582">
    <property type="entry name" value="Usp"/>
    <property type="match status" value="1"/>
</dbReference>